<dbReference type="Gene3D" id="3.40.50.10190">
    <property type="entry name" value="BRCT domain"/>
    <property type="match status" value="1"/>
</dbReference>
<feature type="compositionally biased region" description="Polar residues" evidence="7">
    <location>
        <begin position="324"/>
        <end position="343"/>
    </location>
</feature>
<evidence type="ECO:0000256" key="1">
    <source>
        <dbReference type="ARBA" id="ARBA00004123"/>
    </source>
</evidence>
<dbReference type="EMBL" id="JAPDFR010000006">
    <property type="protein sequence ID" value="KAK0385516.1"/>
    <property type="molecule type" value="Genomic_DNA"/>
</dbReference>
<dbReference type="Gene3D" id="3.40.50.1000">
    <property type="entry name" value="HAD superfamily/HAD-like"/>
    <property type="match status" value="1"/>
</dbReference>
<evidence type="ECO:0000313" key="10">
    <source>
        <dbReference type="EMBL" id="KAK0385516.1"/>
    </source>
</evidence>
<dbReference type="InterPro" id="IPR004274">
    <property type="entry name" value="FCP1_dom"/>
</dbReference>
<evidence type="ECO:0000256" key="2">
    <source>
        <dbReference type="ARBA" id="ARBA00022801"/>
    </source>
</evidence>
<keyword evidence="3 6" id="KW-0539">Nucleus</keyword>
<comment type="catalytic activity">
    <reaction evidence="5 6">
        <text>O-phospho-L-threonyl-[protein] + H2O = L-threonyl-[protein] + phosphate</text>
        <dbReference type="Rhea" id="RHEA:47004"/>
        <dbReference type="Rhea" id="RHEA-COMP:11060"/>
        <dbReference type="Rhea" id="RHEA-COMP:11605"/>
        <dbReference type="ChEBI" id="CHEBI:15377"/>
        <dbReference type="ChEBI" id="CHEBI:30013"/>
        <dbReference type="ChEBI" id="CHEBI:43474"/>
        <dbReference type="ChEBI" id="CHEBI:61977"/>
        <dbReference type="EC" id="3.1.3.16"/>
    </reaction>
</comment>
<keyword evidence="2 6" id="KW-0378">Hydrolase</keyword>
<comment type="caution">
    <text evidence="10">The sequence shown here is derived from an EMBL/GenBank/DDBJ whole genome shotgun (WGS) entry which is preliminary data.</text>
</comment>
<dbReference type="SUPFAM" id="SSF56784">
    <property type="entry name" value="HAD-like"/>
    <property type="match status" value="1"/>
</dbReference>
<feature type="domain" description="FCP1 homology" evidence="9">
    <location>
        <begin position="154"/>
        <end position="329"/>
    </location>
</feature>
<dbReference type="PROSITE" id="PS50172">
    <property type="entry name" value="BRCT"/>
    <property type="match status" value="1"/>
</dbReference>
<name>A0AA39L5Q7_SARSR</name>
<dbReference type="Gene3D" id="2.40.50.100">
    <property type="match status" value="1"/>
</dbReference>
<feature type="compositionally biased region" description="Acidic residues" evidence="7">
    <location>
        <begin position="603"/>
        <end position="617"/>
    </location>
</feature>
<comment type="function">
    <text evidence="6">This promotes the activity of RNA polymerase II.</text>
</comment>
<evidence type="ECO:0000313" key="11">
    <source>
        <dbReference type="Proteomes" id="UP001175261"/>
    </source>
</evidence>
<dbReference type="PANTHER" id="PTHR23081">
    <property type="entry name" value="RNA POLYMERASE II CTD PHOSPHATASE"/>
    <property type="match status" value="1"/>
</dbReference>
<dbReference type="InterPro" id="IPR039189">
    <property type="entry name" value="Fcp1"/>
</dbReference>
<evidence type="ECO:0000256" key="5">
    <source>
        <dbReference type="ARBA" id="ARBA00048336"/>
    </source>
</evidence>
<dbReference type="SMART" id="SM00292">
    <property type="entry name" value="BRCT"/>
    <property type="match status" value="1"/>
</dbReference>
<dbReference type="InterPro" id="IPR011947">
    <property type="entry name" value="FCP1_euk"/>
</dbReference>
<dbReference type="InterPro" id="IPR001357">
    <property type="entry name" value="BRCT_dom"/>
</dbReference>
<dbReference type="SMART" id="SM00577">
    <property type="entry name" value="CPDc"/>
    <property type="match status" value="1"/>
</dbReference>
<dbReference type="PROSITE" id="PS50969">
    <property type="entry name" value="FCP1"/>
    <property type="match status" value="1"/>
</dbReference>
<dbReference type="EC" id="3.1.3.16" evidence="6"/>
<feature type="region of interest" description="Disordered" evidence="7">
    <location>
        <begin position="630"/>
        <end position="750"/>
    </location>
</feature>
<dbReference type="PANTHER" id="PTHR23081:SF36">
    <property type="entry name" value="RNA POLYMERASE II SUBUNIT A C-TERMINAL DOMAIN PHOSPHATASE"/>
    <property type="match status" value="1"/>
</dbReference>
<feature type="compositionally biased region" description="Polar residues" evidence="7">
    <location>
        <begin position="695"/>
        <end position="709"/>
    </location>
</feature>
<dbReference type="GO" id="GO:0005634">
    <property type="term" value="C:nucleus"/>
    <property type="evidence" value="ECO:0007669"/>
    <property type="project" value="UniProtKB-SubCell"/>
</dbReference>
<feature type="compositionally biased region" description="Basic and acidic residues" evidence="7">
    <location>
        <begin position="447"/>
        <end position="457"/>
    </location>
</feature>
<dbReference type="Pfam" id="PF00533">
    <property type="entry name" value="BRCT"/>
    <property type="match status" value="1"/>
</dbReference>
<feature type="domain" description="BRCT" evidence="8">
    <location>
        <begin position="491"/>
        <end position="586"/>
    </location>
</feature>
<feature type="region of interest" description="Disordered" evidence="7">
    <location>
        <begin position="447"/>
        <end position="476"/>
    </location>
</feature>
<feature type="region of interest" description="Disordered" evidence="7">
    <location>
        <begin position="399"/>
        <end position="420"/>
    </location>
</feature>
<dbReference type="InterPro" id="IPR023214">
    <property type="entry name" value="HAD_sf"/>
</dbReference>
<evidence type="ECO:0000256" key="4">
    <source>
        <dbReference type="ARBA" id="ARBA00047761"/>
    </source>
</evidence>
<feature type="region of interest" description="Disordered" evidence="7">
    <location>
        <begin position="317"/>
        <end position="364"/>
    </location>
</feature>
<dbReference type="Proteomes" id="UP001175261">
    <property type="component" value="Unassembled WGS sequence"/>
</dbReference>
<comment type="catalytic activity">
    <reaction evidence="4 6">
        <text>O-phospho-L-seryl-[protein] + H2O = L-seryl-[protein] + phosphate</text>
        <dbReference type="Rhea" id="RHEA:20629"/>
        <dbReference type="Rhea" id="RHEA-COMP:9863"/>
        <dbReference type="Rhea" id="RHEA-COMP:11604"/>
        <dbReference type="ChEBI" id="CHEBI:15377"/>
        <dbReference type="ChEBI" id="CHEBI:29999"/>
        <dbReference type="ChEBI" id="CHEBI:43474"/>
        <dbReference type="ChEBI" id="CHEBI:83421"/>
        <dbReference type="EC" id="3.1.3.16"/>
    </reaction>
</comment>
<comment type="subcellular location">
    <subcellularLocation>
        <location evidence="1 6">Nucleus</location>
    </subcellularLocation>
</comment>
<feature type="region of interest" description="Disordered" evidence="7">
    <location>
        <begin position="597"/>
        <end position="617"/>
    </location>
</feature>
<dbReference type="AlphaFoldDB" id="A0AA39L5Q7"/>
<gene>
    <name evidence="10" type="ORF">NLU13_6696</name>
</gene>
<organism evidence="10 11">
    <name type="scientific">Sarocladium strictum</name>
    <name type="common">Black bundle disease fungus</name>
    <name type="synonym">Acremonium strictum</name>
    <dbReference type="NCBI Taxonomy" id="5046"/>
    <lineage>
        <taxon>Eukaryota</taxon>
        <taxon>Fungi</taxon>
        <taxon>Dikarya</taxon>
        <taxon>Ascomycota</taxon>
        <taxon>Pezizomycotina</taxon>
        <taxon>Sordariomycetes</taxon>
        <taxon>Hypocreomycetidae</taxon>
        <taxon>Hypocreales</taxon>
        <taxon>Sarocladiaceae</taxon>
        <taxon>Sarocladium</taxon>
    </lineage>
</organism>
<dbReference type="CDD" id="cd07521">
    <property type="entry name" value="HAD_FCP1-like"/>
    <property type="match status" value="1"/>
</dbReference>
<dbReference type="GO" id="GO:0008420">
    <property type="term" value="F:RNA polymerase II CTD heptapeptide repeat phosphatase activity"/>
    <property type="evidence" value="ECO:0007669"/>
    <property type="project" value="UniProtKB-UniRule"/>
</dbReference>
<reference evidence="10" key="1">
    <citation type="submission" date="2022-10" db="EMBL/GenBank/DDBJ databases">
        <title>Determination and structural analysis of whole genome sequence of Sarocladium strictum F4-1.</title>
        <authorList>
            <person name="Hu L."/>
            <person name="Jiang Y."/>
        </authorList>
    </citation>
    <scope>NUCLEOTIDE SEQUENCE</scope>
    <source>
        <strain evidence="10">F4-1</strain>
    </source>
</reference>
<feature type="compositionally biased region" description="Acidic residues" evidence="7">
    <location>
        <begin position="630"/>
        <end position="654"/>
    </location>
</feature>
<dbReference type="Pfam" id="PF03031">
    <property type="entry name" value="NIF"/>
    <property type="match status" value="1"/>
</dbReference>
<sequence>MYERNIHLGSRLHYPVTVARLLKKPGDAIKKQDHIMMYKFHWKRMIDDERWSEETTYTEFESSVDGVIKEWRIKEGDVIHADMVGLVVEETCPHETQLFGMCTVCGADMTEANWASETVETERASINMSHDHTGLKVSQNVARKAEYNAQKTLLRQRKLSLVVDLDQTIIHACVDPTIEKWKNDPSSPNHAVVQDICSFWLDDATGGQTYYIKLRPGLQDFLEEMSTMYEMHVYTMGTRAYAQNIARFIDPDKKLFGNRVISRNENGGNSTKQLQRLFPVSTDMVVIIDDRSDVWPNNERNLIKVVPFDFFKGQGDLNSPFAPQPQTTLPSNTTAPEVSTTADVGNAEGSASEKQSPIETLGKIGDEDEATLSTQKEEHEKAVEKQLNERPLLHMQEELDKESVSDASQVPDSEHRPQLLIDDDEELVTLQDHLTDVHKAFYETYDRNRQERKDSDQPQHLPGQTKPRRKSVDDGVDLSLVPDVGDVMSELKTSVLEGLVLVLSGLVPLGVSIEQSEIGRQALSFGAQVLDEVSSGVTHLVVATSRPRTKKVQQAAKIPSIKIVNQNWLTDCLSQWRRLHEQPYLMDVLDIDRGKRDDTVDPVSEDEANAVPEDFDWAAGVDEELDALMEEDSSTDEEGDGDEDSNASESDLGESDGNQTDSEPKGTKRKKTASADESDAESVLAKKQRLARSRGASTLRSVRTANGTGEPSVAEDGAKVLSSLPTPGPTGDEEDGGLVNLDNQEDFDEDDLEKELLAEFDAA</sequence>
<accession>A0AA39L5Q7</accession>
<evidence type="ECO:0000256" key="3">
    <source>
        <dbReference type="ARBA" id="ARBA00023242"/>
    </source>
</evidence>
<dbReference type="NCBIfam" id="TIGR02250">
    <property type="entry name" value="FCP1_euk"/>
    <property type="match status" value="1"/>
</dbReference>
<protein>
    <recommendedName>
        <fullName evidence="6">RNA polymerase II subunit A C-terminal domain phosphatase</fullName>
        <ecNumber evidence="6">3.1.3.16</ecNumber>
    </recommendedName>
</protein>
<dbReference type="SUPFAM" id="SSF52113">
    <property type="entry name" value="BRCT domain"/>
    <property type="match status" value="1"/>
</dbReference>
<evidence type="ECO:0000259" key="8">
    <source>
        <dbReference type="PROSITE" id="PS50172"/>
    </source>
</evidence>
<evidence type="ECO:0000256" key="6">
    <source>
        <dbReference type="RuleBase" id="RU366066"/>
    </source>
</evidence>
<evidence type="ECO:0000259" key="9">
    <source>
        <dbReference type="PROSITE" id="PS50969"/>
    </source>
</evidence>
<evidence type="ECO:0000256" key="7">
    <source>
        <dbReference type="SAM" id="MobiDB-lite"/>
    </source>
</evidence>
<proteinExistence type="predicted"/>
<dbReference type="CDD" id="cd17729">
    <property type="entry name" value="BRCT_CTDP1"/>
    <property type="match status" value="1"/>
</dbReference>
<dbReference type="InterPro" id="IPR036420">
    <property type="entry name" value="BRCT_dom_sf"/>
</dbReference>
<dbReference type="InterPro" id="IPR036412">
    <property type="entry name" value="HAD-like_sf"/>
</dbReference>
<keyword evidence="11" id="KW-1185">Reference proteome</keyword>